<feature type="transmembrane region" description="Helical" evidence="1">
    <location>
        <begin position="538"/>
        <end position="557"/>
    </location>
</feature>
<dbReference type="EMBL" id="JMIU01000001">
    <property type="protein sequence ID" value="KDN96087.1"/>
    <property type="molecule type" value="Genomic_DNA"/>
</dbReference>
<dbReference type="STRING" id="28885.EI16_07305"/>
<feature type="transmembrane region" description="Helical" evidence="1">
    <location>
        <begin position="503"/>
        <end position="526"/>
    </location>
</feature>
<proteinExistence type="predicted"/>
<feature type="transmembrane region" description="Helical" evidence="1">
    <location>
        <begin position="412"/>
        <end position="435"/>
    </location>
</feature>
<dbReference type="Pfam" id="PF04087">
    <property type="entry name" value="DUF389"/>
    <property type="match status" value="1"/>
</dbReference>
<comment type="caution">
    <text evidence="2">The sequence shown here is derived from an EMBL/GenBank/DDBJ whole genome shotgun (WGS) entry which is preliminary data.</text>
</comment>
<dbReference type="Proteomes" id="UP000027341">
    <property type="component" value="Unassembled WGS sequence"/>
</dbReference>
<reference evidence="2 3" key="1">
    <citation type="submission" date="2014-04" db="EMBL/GenBank/DDBJ databases">
        <title>Draft genome sequence of Hydrogenovibrio marinus MH-110, a model organism for aerobic H2 metabolism.</title>
        <authorList>
            <person name="Cha H.J."/>
            <person name="Jo B.H."/>
            <person name="Hwang B.H."/>
        </authorList>
    </citation>
    <scope>NUCLEOTIDE SEQUENCE [LARGE SCALE GENOMIC DNA]</scope>
    <source>
        <strain evidence="2 3">MH-110</strain>
    </source>
</reference>
<sequence length="636" mass="69382">MAESAFKYTLVFDADKQTEFEETVLPSLADWDVEQQSFQNLFAEGSSPSFDEDSRLLAWLSDVQLSQFLAAASQSGWQVGVLPHPEAIRFYRSFPIKNKLPDALEDIQSTDTPNLADLMTCNGELVFGSVMLGKRETMASASQVDLGFFSKIKNLLKLTFSLSQTRLNPFRLETAKQTVINTAALGIAVVYRPADSDFTKSIVGETPQDESSLNAIVLAPRSISEVVRFLISRVFPRKGHNNRLRSYLGMIKTEKLIISTSNNTVDYYLNGEEHNAEKVEVEVQVDALKLLTQLLPEKSGQTDLKESLRVSGLPIGQGVEELVAYPLPWIHHADPEEVKETFVTLKENAKLSESYVVLMVLSTLLATLGLFANSAPVIIGAMILAPLMSPIISLAMGVLRQETDMMIHSAKTLSIGILLALGCGTILTFLLPLHVMNHEISARLSPTILDLGVAIISGVAGAYANARSEVAKSMAGVAIAVALVPPLAVSGIGIGWYDFDVFYGASLLFVTNLIGIVLAAAVTFLLMGYSPFHLAKKGMAWSLSFVILVSIPLVISFHQMVTEQSMVYALEGWEVDGVEIRNVKVSNGKQGEPDFVAATLVSQKSLGNKDIDHIKQRIEQKLGHSILLEATLAVQR</sequence>
<keyword evidence="3" id="KW-1185">Reference proteome</keyword>
<feature type="transmembrane region" description="Helical" evidence="1">
    <location>
        <begin position="447"/>
        <end position="464"/>
    </location>
</feature>
<dbReference type="RefSeq" id="WP_029911488.1">
    <property type="nucleotide sequence ID" value="NZ_AP020335.1"/>
</dbReference>
<dbReference type="PANTHER" id="PTHR20992">
    <property type="entry name" value="AT15442P-RELATED"/>
    <property type="match status" value="1"/>
</dbReference>
<dbReference type="AlphaFoldDB" id="A0A066ZRG5"/>
<keyword evidence="1" id="KW-0812">Transmembrane</keyword>
<gene>
    <name evidence="2" type="ORF">EI16_07305</name>
</gene>
<dbReference type="InterPro" id="IPR005240">
    <property type="entry name" value="DUF389"/>
</dbReference>
<keyword evidence="1" id="KW-0472">Membrane</keyword>
<dbReference type="PANTHER" id="PTHR20992:SF9">
    <property type="entry name" value="AT15442P-RELATED"/>
    <property type="match status" value="1"/>
</dbReference>
<keyword evidence="1" id="KW-1133">Transmembrane helix</keyword>
<evidence type="ECO:0000313" key="2">
    <source>
        <dbReference type="EMBL" id="KDN96087.1"/>
    </source>
</evidence>
<dbReference type="NCBIfam" id="TIGR00341">
    <property type="entry name" value="TIGR00341 family protein"/>
    <property type="match status" value="1"/>
</dbReference>
<evidence type="ECO:0000256" key="1">
    <source>
        <dbReference type="SAM" id="Phobius"/>
    </source>
</evidence>
<feature type="transmembrane region" description="Helical" evidence="1">
    <location>
        <begin position="355"/>
        <end position="372"/>
    </location>
</feature>
<accession>A0A066ZRG5</accession>
<feature type="transmembrane region" description="Helical" evidence="1">
    <location>
        <begin position="378"/>
        <end position="400"/>
    </location>
</feature>
<protein>
    <recommendedName>
        <fullName evidence="4">TIGR00341 family protein</fullName>
    </recommendedName>
</protein>
<evidence type="ECO:0000313" key="3">
    <source>
        <dbReference type="Proteomes" id="UP000027341"/>
    </source>
</evidence>
<organism evidence="2 3">
    <name type="scientific">Hydrogenovibrio marinus</name>
    <dbReference type="NCBI Taxonomy" id="28885"/>
    <lineage>
        <taxon>Bacteria</taxon>
        <taxon>Pseudomonadati</taxon>
        <taxon>Pseudomonadota</taxon>
        <taxon>Gammaproteobacteria</taxon>
        <taxon>Thiotrichales</taxon>
        <taxon>Piscirickettsiaceae</taxon>
        <taxon>Hydrogenovibrio</taxon>
    </lineage>
</organism>
<name>A0A066ZRG5_HYDMR</name>
<evidence type="ECO:0008006" key="4">
    <source>
        <dbReference type="Google" id="ProtNLM"/>
    </source>
</evidence>
<feature type="transmembrane region" description="Helical" evidence="1">
    <location>
        <begin position="476"/>
        <end position="497"/>
    </location>
</feature>